<evidence type="ECO:0000313" key="2">
    <source>
        <dbReference type="Proteomes" id="UP000248326"/>
    </source>
</evidence>
<dbReference type="EMBL" id="QJSX01000016">
    <property type="protein sequence ID" value="PYE50950.1"/>
    <property type="molecule type" value="Genomic_DNA"/>
</dbReference>
<dbReference type="AlphaFoldDB" id="A0A318S6Z0"/>
<sequence length="89" mass="9766">MNTAAPTTQEVASAASWLREHLSKTLGGTRDFHLDQHTFYFTARGWDVAHATRGLLGRDTWHAVLVNHANATRTEPRLSLVSSPLSPAS</sequence>
<protein>
    <submittedName>
        <fullName evidence="1">Uncharacterized protein</fullName>
    </submittedName>
</protein>
<gene>
    <name evidence="1" type="ORF">DES52_11617</name>
</gene>
<comment type="caution">
    <text evidence="1">The sequence shown here is derived from an EMBL/GenBank/DDBJ whole genome shotgun (WGS) entry which is preliminary data.</text>
</comment>
<dbReference type="Proteomes" id="UP000248326">
    <property type="component" value="Unassembled WGS sequence"/>
</dbReference>
<dbReference type="RefSeq" id="WP_146237350.1">
    <property type="nucleotide sequence ID" value="NZ_QJSX01000016.1"/>
</dbReference>
<reference evidence="1 2" key="1">
    <citation type="submission" date="2018-06" db="EMBL/GenBank/DDBJ databases">
        <title>Genomic Encyclopedia of Type Strains, Phase IV (KMG-IV): sequencing the most valuable type-strain genomes for metagenomic binning, comparative biology and taxonomic classification.</title>
        <authorList>
            <person name="Goeker M."/>
        </authorList>
    </citation>
    <scope>NUCLEOTIDE SEQUENCE [LARGE SCALE GENOMIC DNA]</scope>
    <source>
        <strain evidence="1 2">DSM 18048</strain>
    </source>
</reference>
<accession>A0A318S6Z0</accession>
<proteinExistence type="predicted"/>
<keyword evidence="2" id="KW-1185">Reference proteome</keyword>
<evidence type="ECO:0000313" key="1">
    <source>
        <dbReference type="EMBL" id="PYE50950.1"/>
    </source>
</evidence>
<organism evidence="1 2">
    <name type="scientific">Deinococcus yavapaiensis KR-236</name>
    <dbReference type="NCBI Taxonomy" id="694435"/>
    <lineage>
        <taxon>Bacteria</taxon>
        <taxon>Thermotogati</taxon>
        <taxon>Deinococcota</taxon>
        <taxon>Deinococci</taxon>
        <taxon>Deinococcales</taxon>
        <taxon>Deinococcaceae</taxon>
        <taxon>Deinococcus</taxon>
    </lineage>
</organism>
<name>A0A318S6Z0_9DEIO</name>